<keyword evidence="1" id="KW-0378">Hydrolase</keyword>
<dbReference type="EMBL" id="JBBMQO010000008">
    <property type="protein sequence ID" value="MEM5502705.1"/>
    <property type="molecule type" value="Genomic_DNA"/>
</dbReference>
<dbReference type="RefSeq" id="WP_342848962.1">
    <property type="nucleotide sequence ID" value="NZ_JBBMQO010000008.1"/>
</dbReference>
<reference evidence="1 2" key="1">
    <citation type="submission" date="2024-03" db="EMBL/GenBank/DDBJ databases">
        <title>Community enrichment and isolation of bacterial strains for fucoidan degradation.</title>
        <authorList>
            <person name="Sichert A."/>
        </authorList>
    </citation>
    <scope>NUCLEOTIDE SEQUENCE [LARGE SCALE GENOMIC DNA]</scope>
    <source>
        <strain evidence="1 2">AS62</strain>
    </source>
</reference>
<gene>
    <name evidence="1" type="primary">hutG</name>
    <name evidence="1" type="ORF">WNY59_14015</name>
</gene>
<organism evidence="1 2">
    <name type="scientific">Ahrensia kielensis</name>
    <dbReference type="NCBI Taxonomy" id="76980"/>
    <lineage>
        <taxon>Bacteria</taxon>
        <taxon>Pseudomonadati</taxon>
        <taxon>Pseudomonadota</taxon>
        <taxon>Alphaproteobacteria</taxon>
        <taxon>Hyphomicrobiales</taxon>
        <taxon>Ahrensiaceae</taxon>
        <taxon>Ahrensia</taxon>
    </lineage>
</organism>
<dbReference type="EC" id="3.5.1.68" evidence="1"/>
<dbReference type="GO" id="GO:0050129">
    <property type="term" value="F:N-formylglutamate deformylase activity"/>
    <property type="evidence" value="ECO:0007669"/>
    <property type="project" value="UniProtKB-EC"/>
</dbReference>
<evidence type="ECO:0000313" key="1">
    <source>
        <dbReference type="EMBL" id="MEM5502705.1"/>
    </source>
</evidence>
<dbReference type="Pfam" id="PF05013">
    <property type="entry name" value="FGase"/>
    <property type="match status" value="1"/>
</dbReference>
<sequence length="266" mass="29875">MKPVEVKQGSSPIVLGLPHTGTFVPKPIFDELTDLGKTLADTDWHIDRLYEGLSSDVTSVRALFHRYVVDANRDPSGVSLYPGQNTTGLVPLTDFDGERLWLNDPTSDEIEERRLAWHAVYHSALETELKRVHAIHGFVILYDCHSIRSNIPFLFDGTLPDFNIGTNGGLTCDPMIEKTVVDICKNADGFTSVLNGRFKGGWTTRHYGKPAEGFHAIQMELAQANYLETEQLPFDYDAHKAKRLRVHLDDILKQLEKFSPAQGERA</sequence>
<proteinExistence type="predicted"/>
<dbReference type="NCBIfam" id="TIGR02017">
    <property type="entry name" value="hutG_amidohyd"/>
    <property type="match status" value="1"/>
</dbReference>
<dbReference type="Gene3D" id="3.40.630.40">
    <property type="entry name" value="Zn-dependent exopeptidases"/>
    <property type="match status" value="1"/>
</dbReference>
<evidence type="ECO:0000313" key="2">
    <source>
        <dbReference type="Proteomes" id="UP001477870"/>
    </source>
</evidence>
<keyword evidence="2" id="KW-1185">Reference proteome</keyword>
<comment type="caution">
    <text evidence="1">The sequence shown here is derived from an EMBL/GenBank/DDBJ whole genome shotgun (WGS) entry which is preliminary data.</text>
</comment>
<dbReference type="InterPro" id="IPR010247">
    <property type="entry name" value="HutG_amidohyd"/>
</dbReference>
<dbReference type="InterPro" id="IPR007709">
    <property type="entry name" value="N-FG_amidohydro"/>
</dbReference>
<name>A0ABU9T9A0_9HYPH</name>
<dbReference type="Proteomes" id="UP001477870">
    <property type="component" value="Unassembled WGS sequence"/>
</dbReference>
<protein>
    <submittedName>
        <fullName evidence="1">N-formylglutamate deformylase</fullName>
        <ecNumber evidence="1">3.5.1.68</ecNumber>
    </submittedName>
</protein>
<accession>A0ABU9T9A0</accession>
<dbReference type="SUPFAM" id="SSF53187">
    <property type="entry name" value="Zn-dependent exopeptidases"/>
    <property type="match status" value="1"/>
</dbReference>